<gene>
    <name evidence="3" type="ORF">Q9K02_06210</name>
</gene>
<sequence>MHELSITRRINAAPEKVWDVLANRQDEWWCPKPWMIEMVAQERRPGGRSAMIMRGPDGEEMPQEGIFLAWDEGRRFVTTDAVKSDFEPSDPFMIGIWEIEAYGDGTRYTARARHWTEDAMKQHADMGFEEGWGACADQLKALCEAD</sequence>
<evidence type="ECO:0000256" key="1">
    <source>
        <dbReference type="ARBA" id="ARBA00006817"/>
    </source>
</evidence>
<comment type="caution">
    <text evidence="3">The sequence shown here is derived from an EMBL/GenBank/DDBJ whole genome shotgun (WGS) entry which is preliminary data.</text>
</comment>
<keyword evidence="4" id="KW-1185">Reference proteome</keyword>
<name>A0ABT9HNJ6_9SPHN</name>
<organism evidence="3 4">
    <name type="scientific">Qipengyuania profundimaris</name>
    <dbReference type="NCBI Taxonomy" id="3067652"/>
    <lineage>
        <taxon>Bacteria</taxon>
        <taxon>Pseudomonadati</taxon>
        <taxon>Pseudomonadota</taxon>
        <taxon>Alphaproteobacteria</taxon>
        <taxon>Sphingomonadales</taxon>
        <taxon>Erythrobacteraceae</taxon>
        <taxon>Qipengyuania</taxon>
    </lineage>
</organism>
<comment type="similarity">
    <text evidence="1">Belongs to the AHA1 family.</text>
</comment>
<dbReference type="RefSeq" id="WP_305932105.1">
    <property type="nucleotide sequence ID" value="NZ_JAVAIM010000001.1"/>
</dbReference>
<feature type="domain" description="Activator of Hsp90 ATPase homologue 1/2-like C-terminal" evidence="2">
    <location>
        <begin position="11"/>
        <end position="143"/>
    </location>
</feature>
<dbReference type="CDD" id="cd08896">
    <property type="entry name" value="SRPBCC_CalC_Aha1-like_3"/>
    <property type="match status" value="1"/>
</dbReference>
<evidence type="ECO:0000313" key="3">
    <source>
        <dbReference type="EMBL" id="MDP4574731.1"/>
    </source>
</evidence>
<evidence type="ECO:0000259" key="2">
    <source>
        <dbReference type="Pfam" id="PF08327"/>
    </source>
</evidence>
<dbReference type="InterPro" id="IPR023393">
    <property type="entry name" value="START-like_dom_sf"/>
</dbReference>
<protein>
    <submittedName>
        <fullName evidence="3">SRPBCC family protein</fullName>
    </submittedName>
</protein>
<evidence type="ECO:0000313" key="4">
    <source>
        <dbReference type="Proteomes" id="UP001240639"/>
    </source>
</evidence>
<reference evidence="3 4" key="1">
    <citation type="submission" date="2023-08" db="EMBL/GenBank/DDBJ databases">
        <title>genomic of G39.</title>
        <authorList>
            <person name="Wang Y."/>
        </authorList>
    </citation>
    <scope>NUCLEOTIDE SEQUENCE [LARGE SCALE GENOMIC DNA]</scope>
    <source>
        <strain evidence="3 4">G39</strain>
    </source>
</reference>
<dbReference type="Proteomes" id="UP001240639">
    <property type="component" value="Unassembled WGS sequence"/>
</dbReference>
<dbReference type="EMBL" id="JAVAIM010000001">
    <property type="protein sequence ID" value="MDP4574731.1"/>
    <property type="molecule type" value="Genomic_DNA"/>
</dbReference>
<dbReference type="Pfam" id="PF08327">
    <property type="entry name" value="AHSA1"/>
    <property type="match status" value="1"/>
</dbReference>
<dbReference type="SUPFAM" id="SSF55961">
    <property type="entry name" value="Bet v1-like"/>
    <property type="match status" value="1"/>
</dbReference>
<dbReference type="InterPro" id="IPR013538">
    <property type="entry name" value="ASHA1/2-like_C"/>
</dbReference>
<accession>A0ABT9HNJ6</accession>
<dbReference type="Gene3D" id="3.30.530.20">
    <property type="match status" value="1"/>
</dbReference>
<proteinExistence type="inferred from homology"/>